<dbReference type="Proteomes" id="UP000747110">
    <property type="component" value="Unassembled WGS sequence"/>
</dbReference>
<feature type="non-terminal residue" evidence="1">
    <location>
        <position position="1"/>
    </location>
</feature>
<dbReference type="OrthoDB" id="10544138at2759"/>
<evidence type="ECO:0000313" key="2">
    <source>
        <dbReference type="Proteomes" id="UP000747110"/>
    </source>
</evidence>
<reference evidence="1" key="1">
    <citation type="journal article" date="2021" name="Proc. Natl. Acad. Sci. U.S.A.">
        <title>Three genomes in the algal genus Volvox reveal the fate of a haploid sex-determining region after a transition to homothallism.</title>
        <authorList>
            <person name="Yamamoto K."/>
            <person name="Hamaji T."/>
            <person name="Kawai-Toyooka H."/>
            <person name="Matsuzaki R."/>
            <person name="Takahashi F."/>
            <person name="Nishimura Y."/>
            <person name="Kawachi M."/>
            <person name="Noguchi H."/>
            <person name="Minakuchi Y."/>
            <person name="Umen J.G."/>
            <person name="Toyoda A."/>
            <person name="Nozaki H."/>
        </authorList>
    </citation>
    <scope>NUCLEOTIDE SEQUENCE</scope>
    <source>
        <strain evidence="1">NIES-3786</strain>
    </source>
</reference>
<dbReference type="EMBL" id="BNCP01000042">
    <property type="protein sequence ID" value="GIL87888.1"/>
    <property type="molecule type" value="Genomic_DNA"/>
</dbReference>
<keyword evidence="2" id="KW-1185">Reference proteome</keyword>
<proteinExistence type="predicted"/>
<dbReference type="AlphaFoldDB" id="A0A8J4CQF4"/>
<gene>
    <name evidence="1" type="ORF">Vretifemale_15932</name>
</gene>
<protein>
    <submittedName>
        <fullName evidence="1">Uncharacterized protein</fullName>
    </submittedName>
</protein>
<comment type="caution">
    <text evidence="1">The sequence shown here is derived from an EMBL/GenBank/DDBJ whole genome shotgun (WGS) entry which is preliminary data.</text>
</comment>
<evidence type="ECO:0000313" key="1">
    <source>
        <dbReference type="EMBL" id="GIL87888.1"/>
    </source>
</evidence>
<accession>A0A8J4CQF4</accession>
<sequence length="115" mass="11942">SAYDDTAKTRARAVSADGEYWRSMLYPAPAAAAAATNTSCASASELLDDAVSTRRRLEVLAAVDEDVTAFGPALSLMSNFTSEPLLLLLDVAGIAMADTKTPLSPAARYDSPGTA</sequence>
<name>A0A8J4CQF4_9CHLO</name>
<organism evidence="1 2">
    <name type="scientific">Volvox reticuliferus</name>
    <dbReference type="NCBI Taxonomy" id="1737510"/>
    <lineage>
        <taxon>Eukaryota</taxon>
        <taxon>Viridiplantae</taxon>
        <taxon>Chlorophyta</taxon>
        <taxon>core chlorophytes</taxon>
        <taxon>Chlorophyceae</taxon>
        <taxon>CS clade</taxon>
        <taxon>Chlamydomonadales</taxon>
        <taxon>Volvocaceae</taxon>
        <taxon>Volvox</taxon>
    </lineage>
</organism>